<dbReference type="Proteomes" id="UP000594638">
    <property type="component" value="Unassembled WGS sequence"/>
</dbReference>
<dbReference type="PANTHER" id="PTHR33675:SF1">
    <property type="entry name" value="HOLOCARBOXYLASE SYNTHETASE"/>
    <property type="match status" value="1"/>
</dbReference>
<evidence type="ECO:0000313" key="3">
    <source>
        <dbReference type="Proteomes" id="UP000594638"/>
    </source>
</evidence>
<dbReference type="AlphaFoldDB" id="A0A8S0QJE6"/>
<keyword evidence="1" id="KW-1133">Transmembrane helix</keyword>
<dbReference type="Gramene" id="OE9A113463T1">
    <property type="protein sequence ID" value="OE9A113463C1"/>
    <property type="gene ID" value="OE9A113463"/>
</dbReference>
<reference evidence="2 3" key="1">
    <citation type="submission" date="2019-12" db="EMBL/GenBank/DDBJ databases">
        <authorList>
            <person name="Alioto T."/>
            <person name="Alioto T."/>
            <person name="Gomez Garrido J."/>
        </authorList>
    </citation>
    <scope>NUCLEOTIDE SEQUENCE [LARGE SCALE GENOMIC DNA]</scope>
</reference>
<dbReference type="OrthoDB" id="755598at2759"/>
<feature type="transmembrane region" description="Helical" evidence="1">
    <location>
        <begin position="74"/>
        <end position="102"/>
    </location>
</feature>
<organism evidence="2 3">
    <name type="scientific">Olea europaea subsp. europaea</name>
    <dbReference type="NCBI Taxonomy" id="158383"/>
    <lineage>
        <taxon>Eukaryota</taxon>
        <taxon>Viridiplantae</taxon>
        <taxon>Streptophyta</taxon>
        <taxon>Embryophyta</taxon>
        <taxon>Tracheophyta</taxon>
        <taxon>Spermatophyta</taxon>
        <taxon>Magnoliopsida</taxon>
        <taxon>eudicotyledons</taxon>
        <taxon>Gunneridae</taxon>
        <taxon>Pentapetalae</taxon>
        <taxon>asterids</taxon>
        <taxon>lamiids</taxon>
        <taxon>Lamiales</taxon>
        <taxon>Oleaceae</taxon>
        <taxon>Oleeae</taxon>
        <taxon>Olea</taxon>
    </lineage>
</organism>
<accession>A0A8S0QJE6</accession>
<protein>
    <submittedName>
        <fullName evidence="2">Uncharacterized protein</fullName>
    </submittedName>
</protein>
<keyword evidence="1" id="KW-0472">Membrane</keyword>
<proteinExistence type="predicted"/>
<dbReference type="PANTHER" id="PTHR33675">
    <property type="entry name" value="NUCLEAR RECEPTOR FAMILY 2 GROUP C PROTEIN"/>
    <property type="match status" value="1"/>
</dbReference>
<evidence type="ECO:0000313" key="2">
    <source>
        <dbReference type="EMBL" id="CAA2967196.1"/>
    </source>
</evidence>
<keyword evidence="3" id="KW-1185">Reference proteome</keyword>
<keyword evidence="1" id="KW-0812">Transmembrane</keyword>
<sequence length="152" mass="17527">MAKKRKSDSRLDEVDRTMYSSFCSAANSLSQLYSQAMHHQRLSFQAGERHALEKLYNWMLRQEEDGARVATGDVLAYIQVLFSLHFIYAVNLYICSSILIIFIDCNNLYIGCIFVHSLMRHFLACFALKRSSVFMFLVCIANISVDEDSYLL</sequence>
<comment type="caution">
    <text evidence="2">The sequence shown here is derived from an EMBL/GenBank/DDBJ whole genome shotgun (WGS) entry which is preliminary data.</text>
</comment>
<dbReference type="EMBL" id="CACTIH010001878">
    <property type="protein sequence ID" value="CAA2967196.1"/>
    <property type="molecule type" value="Genomic_DNA"/>
</dbReference>
<gene>
    <name evidence="2" type="ORF">OLEA9_A113463</name>
</gene>
<evidence type="ECO:0000256" key="1">
    <source>
        <dbReference type="SAM" id="Phobius"/>
    </source>
</evidence>
<name>A0A8S0QJE6_OLEEU</name>